<dbReference type="PROSITE" id="PS50109">
    <property type="entry name" value="HIS_KIN"/>
    <property type="match status" value="1"/>
</dbReference>
<feature type="domain" description="Histidine kinase" evidence="8">
    <location>
        <begin position="252"/>
        <end position="487"/>
    </location>
</feature>
<dbReference type="Pfam" id="PF02518">
    <property type="entry name" value="HATPase_c"/>
    <property type="match status" value="1"/>
</dbReference>
<accession>A0A386UP71</accession>
<keyword evidence="7" id="KW-1133">Transmembrane helix</keyword>
<dbReference type="EC" id="2.7.13.3" evidence="2"/>
<organism evidence="9 10">
    <name type="scientific">Paracoccus yeei</name>
    <dbReference type="NCBI Taxonomy" id="147645"/>
    <lineage>
        <taxon>Bacteria</taxon>
        <taxon>Pseudomonadati</taxon>
        <taxon>Pseudomonadota</taxon>
        <taxon>Alphaproteobacteria</taxon>
        <taxon>Rhodobacterales</taxon>
        <taxon>Paracoccaceae</taxon>
        <taxon>Paracoccus</taxon>
    </lineage>
</organism>
<dbReference type="Pfam" id="PF05227">
    <property type="entry name" value="CHASE3"/>
    <property type="match status" value="1"/>
</dbReference>
<feature type="coiled-coil region" evidence="6">
    <location>
        <begin position="207"/>
        <end position="245"/>
    </location>
</feature>
<dbReference type="InterPro" id="IPR050351">
    <property type="entry name" value="BphY/WalK/GraS-like"/>
</dbReference>
<feature type="transmembrane region" description="Helical" evidence="7">
    <location>
        <begin position="12"/>
        <end position="35"/>
    </location>
</feature>
<name>A0A386UP71_9RHOB</name>
<evidence type="ECO:0000256" key="4">
    <source>
        <dbReference type="ARBA" id="ARBA00022679"/>
    </source>
</evidence>
<dbReference type="CDD" id="cd00082">
    <property type="entry name" value="HisKA"/>
    <property type="match status" value="1"/>
</dbReference>
<dbReference type="GO" id="GO:0000156">
    <property type="term" value="F:phosphorelay response regulator activity"/>
    <property type="evidence" value="ECO:0007669"/>
    <property type="project" value="TreeGrafter"/>
</dbReference>
<dbReference type="Proteomes" id="UP000272010">
    <property type="component" value="Chromosome"/>
</dbReference>
<evidence type="ECO:0000256" key="5">
    <source>
        <dbReference type="ARBA" id="ARBA00022777"/>
    </source>
</evidence>
<dbReference type="GO" id="GO:0007234">
    <property type="term" value="P:osmosensory signaling via phosphorelay pathway"/>
    <property type="evidence" value="ECO:0007669"/>
    <property type="project" value="TreeGrafter"/>
</dbReference>
<evidence type="ECO:0000313" key="9">
    <source>
        <dbReference type="EMBL" id="AYF01612.1"/>
    </source>
</evidence>
<dbReference type="SMART" id="SM00388">
    <property type="entry name" value="HisKA"/>
    <property type="match status" value="1"/>
</dbReference>
<dbReference type="Gene3D" id="3.30.565.10">
    <property type="entry name" value="Histidine kinase-like ATPase, C-terminal domain"/>
    <property type="match status" value="1"/>
</dbReference>
<dbReference type="SMART" id="SM00387">
    <property type="entry name" value="HATPase_c"/>
    <property type="match status" value="1"/>
</dbReference>
<dbReference type="SUPFAM" id="SSF55874">
    <property type="entry name" value="ATPase domain of HSP90 chaperone/DNA topoisomerase II/histidine kinase"/>
    <property type="match status" value="1"/>
</dbReference>
<protein>
    <recommendedName>
        <fullName evidence="2">histidine kinase</fullName>
        <ecNumber evidence="2">2.7.13.3</ecNumber>
    </recommendedName>
</protein>
<dbReference type="CDD" id="cd19410">
    <property type="entry name" value="HK9-like_sensor"/>
    <property type="match status" value="1"/>
</dbReference>
<dbReference type="InterPro" id="IPR003661">
    <property type="entry name" value="HisK_dim/P_dom"/>
</dbReference>
<dbReference type="Gene3D" id="1.10.287.130">
    <property type="match status" value="1"/>
</dbReference>
<dbReference type="SUPFAM" id="SSF47384">
    <property type="entry name" value="Homodimeric domain of signal transducing histidine kinase"/>
    <property type="match status" value="1"/>
</dbReference>
<dbReference type="PANTHER" id="PTHR42878">
    <property type="entry name" value="TWO-COMPONENT HISTIDINE KINASE"/>
    <property type="match status" value="1"/>
</dbReference>
<evidence type="ECO:0000259" key="8">
    <source>
        <dbReference type="PROSITE" id="PS50109"/>
    </source>
</evidence>
<keyword evidence="6" id="KW-0175">Coiled coil</keyword>
<dbReference type="RefSeq" id="WP_199722181.1">
    <property type="nucleotide sequence ID" value="NZ_CP031078.1"/>
</dbReference>
<proteinExistence type="predicted"/>
<dbReference type="InterPro" id="IPR005467">
    <property type="entry name" value="His_kinase_dom"/>
</dbReference>
<dbReference type="InterPro" id="IPR036097">
    <property type="entry name" value="HisK_dim/P_sf"/>
</dbReference>
<dbReference type="InterPro" id="IPR004358">
    <property type="entry name" value="Sig_transdc_His_kin-like_C"/>
</dbReference>
<evidence type="ECO:0000256" key="1">
    <source>
        <dbReference type="ARBA" id="ARBA00000085"/>
    </source>
</evidence>
<dbReference type="CDD" id="cd00075">
    <property type="entry name" value="HATPase"/>
    <property type="match status" value="1"/>
</dbReference>
<evidence type="ECO:0000256" key="2">
    <source>
        <dbReference type="ARBA" id="ARBA00012438"/>
    </source>
</evidence>
<reference evidence="10" key="1">
    <citation type="submission" date="2018-07" db="EMBL/GenBank/DDBJ databases">
        <title>Genome Structure of the Opportunistic Pathogen Paracoccus yeei (Alphaproteobacteria) and Identification of Putative Virulence Factors.</title>
        <authorList>
            <person name="Lasek R."/>
            <person name="Szuplewska M."/>
            <person name="Mitura M."/>
            <person name="Decewicz P."/>
            <person name="Chmielowska C."/>
            <person name="Pawlot A."/>
            <person name="Sentkowska D."/>
            <person name="Czarnecki J."/>
            <person name="Bartosik D."/>
        </authorList>
    </citation>
    <scope>NUCLEOTIDE SEQUENCE [LARGE SCALE GENOMIC DNA]</scope>
    <source>
        <strain evidence="10">CCUG 32053</strain>
    </source>
</reference>
<sequence length="496" mass="55075">MHSSGRSILGRTLVLFLIGFSALCIIVGTATWLFARTTTYTASIVSIREARATLVDLKSLVQDAETGQRGFLLTGRDSYLVPFERARAEIPQRLDQLRQSAAVLPELHGQLDELDPAIRQKLDELSQTIDLARQGRRDEVLRIIDSDRGKILMDQIRQRFDQLTQAADHGFAAAVDRQRETASLLRWVAFLGALVILAVVGGATLTVMRHTRALASARAEIERLNQGLEARIRERTRDLARANEEVQRFAYIVTHDLRAPLVNIMGFTSELEASLPPLQQLVADAEAEGRDVTEARLSAHEDLPEAINFIRSSTRKMDGLINAILKLSRQGRRQLVPEAIALEPMFQAAVDALRHQMEESDARVDLEVQVPNIVSDRVALGQVIGNLLDNAVKYARPDVPLRIAMRARRAAPGWVDIEVEDNGRGIAEQDHERVFELFRRAGTQDKPGEGLGLAHVRAFVRGLGGDITLTSRLGEGTTFRVTLPIDLRAAIRSNDE</sequence>
<dbReference type="PANTHER" id="PTHR42878:SF15">
    <property type="entry name" value="BACTERIOPHYTOCHROME"/>
    <property type="match status" value="1"/>
</dbReference>
<dbReference type="InterPro" id="IPR036890">
    <property type="entry name" value="HATPase_C_sf"/>
</dbReference>
<dbReference type="EMBL" id="CP031078">
    <property type="protein sequence ID" value="AYF01612.1"/>
    <property type="molecule type" value="Genomic_DNA"/>
</dbReference>
<evidence type="ECO:0000256" key="6">
    <source>
        <dbReference type="SAM" id="Coils"/>
    </source>
</evidence>
<evidence type="ECO:0000256" key="7">
    <source>
        <dbReference type="SAM" id="Phobius"/>
    </source>
</evidence>
<comment type="catalytic activity">
    <reaction evidence="1">
        <text>ATP + protein L-histidine = ADP + protein N-phospho-L-histidine.</text>
        <dbReference type="EC" id="2.7.13.3"/>
    </reaction>
</comment>
<evidence type="ECO:0000313" key="10">
    <source>
        <dbReference type="Proteomes" id="UP000272010"/>
    </source>
</evidence>
<keyword evidence="7" id="KW-0812">Transmembrane</keyword>
<evidence type="ECO:0000256" key="3">
    <source>
        <dbReference type="ARBA" id="ARBA00022553"/>
    </source>
</evidence>
<dbReference type="AlphaFoldDB" id="A0A386UP71"/>
<keyword evidence="5 9" id="KW-0418">Kinase</keyword>
<feature type="transmembrane region" description="Helical" evidence="7">
    <location>
        <begin position="187"/>
        <end position="208"/>
    </location>
</feature>
<dbReference type="InterPro" id="IPR007891">
    <property type="entry name" value="CHASE3"/>
</dbReference>
<keyword evidence="3" id="KW-0597">Phosphoprotein</keyword>
<dbReference type="PRINTS" id="PR00344">
    <property type="entry name" value="BCTRLSENSOR"/>
</dbReference>
<dbReference type="GO" id="GO:0000155">
    <property type="term" value="F:phosphorelay sensor kinase activity"/>
    <property type="evidence" value="ECO:0007669"/>
    <property type="project" value="InterPro"/>
</dbReference>
<dbReference type="Pfam" id="PF00512">
    <property type="entry name" value="HisKA"/>
    <property type="match status" value="1"/>
</dbReference>
<dbReference type="InterPro" id="IPR003594">
    <property type="entry name" value="HATPase_dom"/>
</dbReference>
<dbReference type="GO" id="GO:0030295">
    <property type="term" value="F:protein kinase activator activity"/>
    <property type="evidence" value="ECO:0007669"/>
    <property type="project" value="TreeGrafter"/>
</dbReference>
<keyword evidence="4" id="KW-0808">Transferase</keyword>
<gene>
    <name evidence="9" type="ORF">PY32053_01998</name>
</gene>
<keyword evidence="7" id="KW-0472">Membrane</keyword>